<accession>A0A5K1JT51</accession>
<protein>
    <submittedName>
        <fullName evidence="2">Hormone-sensitive lipase</fullName>
    </submittedName>
</protein>
<evidence type="ECO:0000313" key="2">
    <source>
        <dbReference type="EMBL" id="VWO94447.1"/>
    </source>
</evidence>
<feature type="compositionally biased region" description="Polar residues" evidence="1">
    <location>
        <begin position="1"/>
        <end position="13"/>
    </location>
</feature>
<feature type="compositionally biased region" description="Basic and acidic residues" evidence="1">
    <location>
        <begin position="33"/>
        <end position="45"/>
    </location>
</feature>
<evidence type="ECO:0000256" key="1">
    <source>
        <dbReference type="SAM" id="MobiDB-lite"/>
    </source>
</evidence>
<reference evidence="2" key="1">
    <citation type="submission" date="2019-10" db="EMBL/GenBank/DDBJ databases">
        <authorList>
            <person name="Nor Muhammad N."/>
        </authorList>
    </citation>
    <scope>NUCLEOTIDE SEQUENCE</scope>
</reference>
<organism evidence="2">
    <name type="scientific">Ganoderma boninense</name>
    <dbReference type="NCBI Taxonomy" id="34458"/>
    <lineage>
        <taxon>Eukaryota</taxon>
        <taxon>Fungi</taxon>
        <taxon>Dikarya</taxon>
        <taxon>Basidiomycota</taxon>
        <taxon>Agaricomycotina</taxon>
        <taxon>Agaricomycetes</taxon>
        <taxon>Polyporales</taxon>
        <taxon>Polyporaceae</taxon>
        <taxon>Ganoderma</taxon>
    </lineage>
</organism>
<feature type="compositionally biased region" description="Basic residues" evidence="1">
    <location>
        <begin position="68"/>
        <end position="80"/>
    </location>
</feature>
<feature type="compositionally biased region" description="Basic residues" evidence="1">
    <location>
        <begin position="105"/>
        <end position="115"/>
    </location>
</feature>
<dbReference type="EMBL" id="LR723980">
    <property type="protein sequence ID" value="VWO94447.1"/>
    <property type="molecule type" value="Genomic_DNA"/>
</dbReference>
<feature type="compositionally biased region" description="Low complexity" evidence="1">
    <location>
        <begin position="117"/>
        <end position="129"/>
    </location>
</feature>
<feature type="compositionally biased region" description="Acidic residues" evidence="1">
    <location>
        <begin position="87"/>
        <end position="100"/>
    </location>
</feature>
<dbReference type="AlphaFoldDB" id="A0A5K1JT51"/>
<name>A0A5K1JT51_9APHY</name>
<sequence>MTGNETQARTTGGSKWKQDDAGSAFSDADGSSGEERSSSEEEVKVTRSGRAPKATKKKEKLDAEKRAAAKKWKAQHKKSKIQAALAEESDEEGSTADDEAEVVKAKGKVKGKGTGKGKAMAAGNGAKKAITISDSDSESSGPELTTKG</sequence>
<proteinExistence type="predicted"/>
<feature type="compositionally biased region" description="Polar residues" evidence="1">
    <location>
        <begin position="132"/>
        <end position="148"/>
    </location>
</feature>
<gene>
    <name evidence="2" type="primary">G4MQZ9</name>
</gene>
<feature type="compositionally biased region" description="Low complexity" evidence="1">
    <location>
        <begin position="21"/>
        <end position="31"/>
    </location>
</feature>
<feature type="region of interest" description="Disordered" evidence="1">
    <location>
        <begin position="1"/>
        <end position="148"/>
    </location>
</feature>